<dbReference type="OrthoDB" id="64220at2759"/>
<gene>
    <name evidence="2" type="ORF">RFI_18855</name>
</gene>
<sequence length="108" mass="12966">MFHIIVQDICLSIFFFFLLKRYGSQFHPEKPMFEYARNVPKTLNAICANQYFAQFFVNECRIRNNRVMDQSLYQMLNIFNDPAHFVASQSDNEYQQMFLFPSAQLSYH</sequence>
<evidence type="ECO:0000313" key="2">
    <source>
        <dbReference type="EMBL" id="ETO18410.1"/>
    </source>
</evidence>
<dbReference type="Proteomes" id="UP000023152">
    <property type="component" value="Unassembled WGS sequence"/>
</dbReference>
<dbReference type="AlphaFoldDB" id="X6MZD5"/>
<dbReference type="GO" id="GO:0005773">
    <property type="term" value="C:vacuole"/>
    <property type="evidence" value="ECO:0007669"/>
    <property type="project" value="TreeGrafter"/>
</dbReference>
<reference evidence="2 3" key="1">
    <citation type="journal article" date="2013" name="Curr. Biol.">
        <title>The Genome of the Foraminiferan Reticulomyxa filosa.</title>
        <authorList>
            <person name="Glockner G."/>
            <person name="Hulsmann N."/>
            <person name="Schleicher M."/>
            <person name="Noegel A.A."/>
            <person name="Eichinger L."/>
            <person name="Gallinger C."/>
            <person name="Pawlowski J."/>
            <person name="Sierra R."/>
            <person name="Euteneuer U."/>
            <person name="Pillet L."/>
            <person name="Moustafa A."/>
            <person name="Platzer M."/>
            <person name="Groth M."/>
            <person name="Szafranski K."/>
            <person name="Schliwa M."/>
        </authorList>
    </citation>
    <scope>NUCLEOTIDE SEQUENCE [LARGE SCALE GENOMIC DNA]</scope>
</reference>
<dbReference type="PANTHER" id="PTHR11315:SF0">
    <property type="entry name" value="FOLATE GAMMA-GLUTAMYL HYDROLASE"/>
    <property type="match status" value="1"/>
</dbReference>
<dbReference type="PANTHER" id="PTHR11315">
    <property type="entry name" value="PROTEASE FAMILY C26 GAMMA-GLUTAMYL HYDROLASE"/>
    <property type="match status" value="1"/>
</dbReference>
<dbReference type="InterPro" id="IPR029062">
    <property type="entry name" value="Class_I_gatase-like"/>
</dbReference>
<name>X6MZD5_RETFI</name>
<evidence type="ECO:0000313" key="3">
    <source>
        <dbReference type="Proteomes" id="UP000023152"/>
    </source>
</evidence>
<protein>
    <submittedName>
        <fullName evidence="2">Uncharacterized protein</fullName>
    </submittedName>
</protein>
<dbReference type="EMBL" id="ASPP01014952">
    <property type="protein sequence ID" value="ETO18410.1"/>
    <property type="molecule type" value="Genomic_DNA"/>
</dbReference>
<comment type="caution">
    <text evidence="2">The sequence shown here is derived from an EMBL/GenBank/DDBJ whole genome shotgun (WGS) entry which is preliminary data.</text>
</comment>
<organism evidence="2 3">
    <name type="scientific">Reticulomyxa filosa</name>
    <dbReference type="NCBI Taxonomy" id="46433"/>
    <lineage>
        <taxon>Eukaryota</taxon>
        <taxon>Sar</taxon>
        <taxon>Rhizaria</taxon>
        <taxon>Retaria</taxon>
        <taxon>Foraminifera</taxon>
        <taxon>Monothalamids</taxon>
        <taxon>Reticulomyxidae</taxon>
        <taxon>Reticulomyxa</taxon>
    </lineage>
</organism>
<keyword evidence="3" id="KW-1185">Reference proteome</keyword>
<proteinExistence type="predicted"/>
<dbReference type="Gene3D" id="3.40.50.880">
    <property type="match status" value="1"/>
</dbReference>
<dbReference type="GO" id="GO:0046900">
    <property type="term" value="P:tetrahydrofolylpolyglutamate metabolic process"/>
    <property type="evidence" value="ECO:0007669"/>
    <property type="project" value="TreeGrafter"/>
</dbReference>
<dbReference type="InterPro" id="IPR015527">
    <property type="entry name" value="Pept_C26_g-glut_hydrolase"/>
</dbReference>
<evidence type="ECO:0000256" key="1">
    <source>
        <dbReference type="PIRSR" id="PIRSR615527-1"/>
    </source>
</evidence>
<feature type="active site" description="Proton donor" evidence="1">
    <location>
        <position position="27"/>
    </location>
</feature>
<dbReference type="GO" id="GO:0034722">
    <property type="term" value="F:gamma-glutamyl-peptidase activity"/>
    <property type="evidence" value="ECO:0007669"/>
    <property type="project" value="TreeGrafter"/>
</dbReference>
<accession>X6MZD5</accession>